<evidence type="ECO:0000256" key="1">
    <source>
        <dbReference type="SAM" id="Phobius"/>
    </source>
</evidence>
<keyword evidence="1" id="KW-1133">Transmembrane helix</keyword>
<organism evidence="2 3">
    <name type="scientific">Stylonychia lemnae</name>
    <name type="common">Ciliate</name>
    <dbReference type="NCBI Taxonomy" id="5949"/>
    <lineage>
        <taxon>Eukaryota</taxon>
        <taxon>Sar</taxon>
        <taxon>Alveolata</taxon>
        <taxon>Ciliophora</taxon>
        <taxon>Intramacronucleata</taxon>
        <taxon>Spirotrichea</taxon>
        <taxon>Stichotrichia</taxon>
        <taxon>Sporadotrichida</taxon>
        <taxon>Oxytrichidae</taxon>
        <taxon>Stylonychinae</taxon>
        <taxon>Stylonychia</taxon>
    </lineage>
</organism>
<keyword evidence="1" id="KW-0812">Transmembrane</keyword>
<accession>A0A078B268</accession>
<dbReference type="Proteomes" id="UP000039865">
    <property type="component" value="Unassembled WGS sequence"/>
</dbReference>
<dbReference type="AlphaFoldDB" id="A0A078B268"/>
<sequence length="95" mass="11166">MVDPIDSVNGQYQIRYFQSSIVGEQDRADYLAQPTDLQIEQSFKFLIYPLQFFLLCPITFIHVLVRFKIISPNFLISKIQIPRLIPNYFVLIVNL</sequence>
<protein>
    <submittedName>
        <fullName evidence="2">Uncharacterized protein</fullName>
    </submittedName>
</protein>
<gene>
    <name evidence="2" type="primary">Contig7155.g7663</name>
    <name evidence="2" type="ORF">STYLEM_16629</name>
</gene>
<proteinExistence type="predicted"/>
<dbReference type="InParanoid" id="A0A078B268"/>
<evidence type="ECO:0000313" key="2">
    <source>
        <dbReference type="EMBL" id="CDW87523.1"/>
    </source>
</evidence>
<name>A0A078B268_STYLE</name>
<feature type="transmembrane region" description="Helical" evidence="1">
    <location>
        <begin position="45"/>
        <end position="65"/>
    </location>
</feature>
<dbReference type="EMBL" id="CCKQ01015692">
    <property type="protein sequence ID" value="CDW87523.1"/>
    <property type="molecule type" value="Genomic_DNA"/>
</dbReference>
<keyword evidence="1" id="KW-0472">Membrane</keyword>
<keyword evidence="3" id="KW-1185">Reference proteome</keyword>
<reference evidence="2 3" key="1">
    <citation type="submission" date="2014-06" db="EMBL/GenBank/DDBJ databases">
        <authorList>
            <person name="Swart Estienne"/>
        </authorList>
    </citation>
    <scope>NUCLEOTIDE SEQUENCE [LARGE SCALE GENOMIC DNA]</scope>
    <source>
        <strain evidence="2 3">130c</strain>
    </source>
</reference>
<evidence type="ECO:0000313" key="3">
    <source>
        <dbReference type="Proteomes" id="UP000039865"/>
    </source>
</evidence>